<dbReference type="Pfam" id="PF22580">
    <property type="entry name" value="KYNU_C"/>
    <property type="match status" value="1"/>
</dbReference>
<comment type="pathway">
    <text evidence="4 6">Amino-acid degradation; L-kynurenine degradation; L-alanine and anthranilate from L-kynurenine: step 1/1.</text>
</comment>
<dbReference type="Gene3D" id="3.40.640.10">
    <property type="entry name" value="Type I PLP-dependent aspartate aminotransferase-like (Major domain)"/>
    <property type="match status" value="1"/>
</dbReference>
<dbReference type="UniPathway" id="UPA00334">
    <property type="reaction ID" value="UER00455"/>
</dbReference>
<evidence type="ECO:0000313" key="8">
    <source>
        <dbReference type="Proteomes" id="UP000076404"/>
    </source>
</evidence>
<comment type="subunit">
    <text evidence="4 6">Homodimer.</text>
</comment>
<dbReference type="EC" id="3.7.1.3" evidence="4 5"/>
<keyword evidence="3 4" id="KW-0663">Pyridoxal phosphate</keyword>
<organism evidence="7 8">
    <name type="scientific">Gemmatimonas phototrophica</name>
    <dbReference type="NCBI Taxonomy" id="1379270"/>
    <lineage>
        <taxon>Bacteria</taxon>
        <taxon>Pseudomonadati</taxon>
        <taxon>Gemmatimonadota</taxon>
        <taxon>Gemmatimonadia</taxon>
        <taxon>Gemmatimonadales</taxon>
        <taxon>Gemmatimonadaceae</taxon>
        <taxon>Gemmatimonas</taxon>
    </lineage>
</organism>
<dbReference type="InterPro" id="IPR015424">
    <property type="entry name" value="PyrdxlP-dep_Trfase"/>
</dbReference>
<dbReference type="EMBL" id="CP011454">
    <property type="protein sequence ID" value="AMW06961.1"/>
    <property type="molecule type" value="Genomic_DNA"/>
</dbReference>
<reference evidence="7 8" key="2">
    <citation type="journal article" date="2016" name="Environ. Microbiol. Rep.">
        <title>Metagenomic evidence for the presence of phototrophic Gemmatimonadetes bacteria in diverse environments.</title>
        <authorList>
            <person name="Zeng Y."/>
            <person name="Baumbach J."/>
            <person name="Barbosa E.G."/>
            <person name="Azevedo V."/>
            <person name="Zhang C."/>
            <person name="Koblizek M."/>
        </authorList>
    </citation>
    <scope>NUCLEOTIDE SEQUENCE [LARGE SCALE GENOMIC DNA]</scope>
    <source>
        <strain evidence="7 8">AP64</strain>
    </source>
</reference>
<feature type="binding site" evidence="4">
    <location>
        <position position="195"/>
    </location>
    <ligand>
        <name>pyridoxal 5'-phosphate</name>
        <dbReference type="ChEBI" id="CHEBI:597326"/>
    </ligand>
</feature>
<comment type="catalytic activity">
    <reaction evidence="6">
        <text>3-hydroxy-L-kynurenine + H2O = 3-hydroxyanthranilate + L-alanine + H(+)</text>
        <dbReference type="Rhea" id="RHEA:25143"/>
        <dbReference type="ChEBI" id="CHEBI:15377"/>
        <dbReference type="ChEBI" id="CHEBI:15378"/>
        <dbReference type="ChEBI" id="CHEBI:36559"/>
        <dbReference type="ChEBI" id="CHEBI:57972"/>
        <dbReference type="ChEBI" id="CHEBI:58125"/>
        <dbReference type="EC" id="3.7.1.3"/>
    </reaction>
</comment>
<evidence type="ECO:0000313" key="7">
    <source>
        <dbReference type="EMBL" id="AMW06961.1"/>
    </source>
</evidence>
<name>A0A145Q5D5_9BACT</name>
<feature type="binding site" evidence="4">
    <location>
        <position position="276"/>
    </location>
    <ligand>
        <name>pyridoxal 5'-phosphate</name>
        <dbReference type="ChEBI" id="CHEBI:597326"/>
    </ligand>
</feature>
<dbReference type="InterPro" id="IPR010111">
    <property type="entry name" value="Kynureninase"/>
</dbReference>
<feature type="binding site" evidence="4">
    <location>
        <position position="250"/>
    </location>
    <ligand>
        <name>pyridoxal 5'-phosphate</name>
        <dbReference type="ChEBI" id="CHEBI:597326"/>
    </ligand>
</feature>
<dbReference type="UniPathway" id="UPA00253">
    <property type="reaction ID" value="UER00329"/>
</dbReference>
<dbReference type="GO" id="GO:0005737">
    <property type="term" value="C:cytoplasm"/>
    <property type="evidence" value="ECO:0007669"/>
    <property type="project" value="UniProtKB-UniRule"/>
</dbReference>
<feature type="binding site" evidence="4">
    <location>
        <position position="198"/>
    </location>
    <ligand>
        <name>pyridoxal 5'-phosphate</name>
        <dbReference type="ChEBI" id="CHEBI:597326"/>
    </ligand>
</feature>
<comment type="catalytic activity">
    <reaction evidence="4 6">
        <text>L-kynurenine + H2O = anthranilate + L-alanine + H(+)</text>
        <dbReference type="Rhea" id="RHEA:16813"/>
        <dbReference type="ChEBI" id="CHEBI:15377"/>
        <dbReference type="ChEBI" id="CHEBI:15378"/>
        <dbReference type="ChEBI" id="CHEBI:16567"/>
        <dbReference type="ChEBI" id="CHEBI:57959"/>
        <dbReference type="ChEBI" id="CHEBI:57972"/>
        <dbReference type="EC" id="3.7.1.3"/>
    </reaction>
</comment>
<accession>A0A145Q5D5</accession>
<dbReference type="GO" id="GO:0030429">
    <property type="term" value="F:kynureninase activity"/>
    <property type="evidence" value="ECO:0007669"/>
    <property type="project" value="UniProtKB-UniRule"/>
</dbReference>
<dbReference type="PANTHER" id="PTHR14084">
    <property type="entry name" value="KYNURENINASE"/>
    <property type="match status" value="1"/>
</dbReference>
<dbReference type="KEGG" id="gph:GEMMAAP_16765"/>
<feature type="binding site" evidence="4">
    <location>
        <position position="96"/>
    </location>
    <ligand>
        <name>pyridoxal 5'-phosphate</name>
        <dbReference type="ChEBI" id="CHEBI:597326"/>
    </ligand>
</feature>
<gene>
    <name evidence="4" type="primary">kynU</name>
    <name evidence="7" type="ORF">GEMMAAP_16765</name>
</gene>
<dbReference type="GO" id="GO:0030170">
    <property type="term" value="F:pyridoxal phosphate binding"/>
    <property type="evidence" value="ECO:0007669"/>
    <property type="project" value="UniProtKB-UniRule"/>
</dbReference>
<dbReference type="GO" id="GO:0019805">
    <property type="term" value="P:quinolinate biosynthetic process"/>
    <property type="evidence" value="ECO:0007669"/>
    <property type="project" value="UniProtKB-UniRule"/>
</dbReference>
<dbReference type="InterPro" id="IPR015422">
    <property type="entry name" value="PyrdxlP-dep_Trfase_small"/>
</dbReference>
<evidence type="ECO:0000256" key="1">
    <source>
        <dbReference type="ARBA" id="ARBA00022642"/>
    </source>
</evidence>
<evidence type="ECO:0000256" key="4">
    <source>
        <dbReference type="HAMAP-Rule" id="MF_01970"/>
    </source>
</evidence>
<dbReference type="eggNOG" id="COG3844">
    <property type="taxonomic scope" value="Bacteria"/>
</dbReference>
<dbReference type="AlphaFoldDB" id="A0A145Q5D5"/>
<dbReference type="NCBIfam" id="TIGR01814">
    <property type="entry name" value="kynureninase"/>
    <property type="match status" value="1"/>
</dbReference>
<dbReference type="GO" id="GO:0019441">
    <property type="term" value="P:L-tryptophan catabolic process to kynurenine"/>
    <property type="evidence" value="ECO:0007669"/>
    <property type="project" value="TreeGrafter"/>
</dbReference>
<feature type="binding site" evidence="4">
    <location>
        <position position="166"/>
    </location>
    <ligand>
        <name>pyridoxal 5'-phosphate</name>
        <dbReference type="ChEBI" id="CHEBI:597326"/>
    </ligand>
</feature>
<comment type="cofactor">
    <cofactor evidence="4 6">
        <name>pyridoxal 5'-phosphate</name>
        <dbReference type="ChEBI" id="CHEBI:597326"/>
    </cofactor>
</comment>
<evidence type="ECO:0000256" key="6">
    <source>
        <dbReference type="PIRNR" id="PIRNR038800"/>
    </source>
</evidence>
<evidence type="ECO:0000256" key="5">
    <source>
        <dbReference type="NCBIfam" id="TIGR01814"/>
    </source>
</evidence>
<dbReference type="GO" id="GO:0097053">
    <property type="term" value="P:L-kynurenine catabolic process"/>
    <property type="evidence" value="ECO:0007669"/>
    <property type="project" value="UniProtKB-UniRule"/>
</dbReference>
<dbReference type="GO" id="GO:0043420">
    <property type="term" value="P:anthranilate metabolic process"/>
    <property type="evidence" value="ECO:0007669"/>
    <property type="project" value="TreeGrafter"/>
</dbReference>
<dbReference type="Proteomes" id="UP000076404">
    <property type="component" value="Chromosome"/>
</dbReference>
<dbReference type="HAMAP" id="MF_01970">
    <property type="entry name" value="Kynureninase"/>
    <property type="match status" value="1"/>
</dbReference>
<feature type="binding site" evidence="4">
    <location>
        <position position="220"/>
    </location>
    <ligand>
        <name>pyridoxal 5'-phosphate</name>
        <dbReference type="ChEBI" id="CHEBI:597326"/>
    </ligand>
</feature>
<proteinExistence type="inferred from homology"/>
<dbReference type="GO" id="GO:0009435">
    <property type="term" value="P:NAD+ biosynthetic process"/>
    <property type="evidence" value="ECO:0007669"/>
    <property type="project" value="UniProtKB-UniRule"/>
</dbReference>
<comment type="similarity">
    <text evidence="4 6">Belongs to the kynureninase family.</text>
</comment>
<keyword evidence="8" id="KW-1185">Reference proteome</keyword>
<dbReference type="InterPro" id="IPR015421">
    <property type="entry name" value="PyrdxlP-dep_Trfase_major"/>
</dbReference>
<dbReference type="SUPFAM" id="SSF53383">
    <property type="entry name" value="PLP-dependent transferases"/>
    <property type="match status" value="1"/>
</dbReference>
<comment type="function">
    <text evidence="4 6">Catalyzes the cleavage of L-kynurenine (L-Kyn) and L-3-hydroxykynurenine (L-3OHKyn) into anthranilic acid (AA) and 3-hydroxyanthranilic acid (3-OHAA), respectively.</text>
</comment>
<protein>
    <recommendedName>
        <fullName evidence="4 5">Kynureninase</fullName>
        <ecNumber evidence="4 5">3.7.1.3</ecNumber>
    </recommendedName>
    <alternativeName>
        <fullName evidence="4">L-kynurenine hydrolase</fullName>
    </alternativeName>
</protein>
<evidence type="ECO:0000256" key="2">
    <source>
        <dbReference type="ARBA" id="ARBA00022801"/>
    </source>
</evidence>
<reference evidence="7 8" key="1">
    <citation type="journal article" date="2014" name="Proc. Natl. Acad. Sci. U.S.A.">
        <title>Functional type 2 photosynthetic reaction centers found in the rare bacterial phylum Gemmatimonadetes.</title>
        <authorList>
            <person name="Zeng Y."/>
            <person name="Feng F."/>
            <person name="Medova H."/>
            <person name="Dean J."/>
            <person name="Koblizek M."/>
        </authorList>
    </citation>
    <scope>NUCLEOTIDE SEQUENCE [LARGE SCALE GENOMIC DNA]</scope>
    <source>
        <strain evidence="7 8">AP64</strain>
    </source>
</reference>
<feature type="modified residue" description="N6-(pyridoxal phosphate)lysine" evidence="4">
    <location>
        <position position="221"/>
    </location>
</feature>
<keyword evidence="1 4" id="KW-0662">Pyridine nucleotide biosynthesis</keyword>
<dbReference type="STRING" id="1379270.GEMMAAP_16765"/>
<dbReference type="PANTHER" id="PTHR14084:SF0">
    <property type="entry name" value="KYNURENINASE"/>
    <property type="match status" value="1"/>
</dbReference>
<evidence type="ECO:0000256" key="3">
    <source>
        <dbReference type="ARBA" id="ARBA00022898"/>
    </source>
</evidence>
<sequence length="410" mass="43955">MSSSSIAALDAADPLASYRDRFQLPEGVIYLDGNSLGALPRQTADRVQAVMQHEWGTGLIRSWNSADWIGAPQRVGGKIARLVGARPHEIVVADSTSVNLSKLIMAVLTARPDRTVVLSEPGNFPTDLYMVESALATLGGARQLQLAPRDTLAEQITDNTALVLLTHVHYKTADVYDMAAITAAAHAKGALVLWDLSHSVGAVPLALNDCGADLAVGCGYKFLNGGPGAPAFLFVAERHHATLVSPLGGWMGHARPFAFVDHYEPATGISRFLCGTPPILAVAALESGVDLHLEVDMQVVLQKSRALAQLFMDQVAVRCAPYGVSLVGPPPGAPRGSHVSFRHAEGYAIMQALIARGVIGDFRAPDIMRFGLTPLYLRFTDVVQAVDVLEDVLRTESWRAPEYQVRQAVT</sequence>
<feature type="binding site" evidence="4">
    <location>
        <position position="97"/>
    </location>
    <ligand>
        <name>pyridoxal 5'-phosphate</name>
        <dbReference type="ChEBI" id="CHEBI:597326"/>
    </ligand>
</feature>
<keyword evidence="2 4" id="KW-0378">Hydrolase</keyword>
<feature type="binding site" evidence="4">
    <location>
        <begin position="124"/>
        <end position="127"/>
    </location>
    <ligand>
        <name>pyridoxal 5'-phosphate</name>
        <dbReference type="ChEBI" id="CHEBI:597326"/>
    </ligand>
</feature>
<dbReference type="PIRSF" id="PIRSF038800">
    <property type="entry name" value="KYNU"/>
    <property type="match status" value="1"/>
</dbReference>
<dbReference type="Gene3D" id="3.90.1150.10">
    <property type="entry name" value="Aspartate Aminotransferase, domain 1"/>
    <property type="match status" value="1"/>
</dbReference>
<comment type="pathway">
    <text evidence="4 6">Cofactor biosynthesis; NAD(+) biosynthesis; quinolinate from L-kynurenine: step 2/3.</text>
</comment>